<keyword evidence="8 10" id="KW-0479">Metal-binding</keyword>
<evidence type="ECO:0000256" key="9">
    <source>
        <dbReference type="ARBA" id="ARBA00023235"/>
    </source>
</evidence>
<comment type="similarity">
    <text evidence="6 10 11">Belongs to the ribulose-phosphate 3-epimerase family.</text>
</comment>
<dbReference type="GO" id="GO:0046872">
    <property type="term" value="F:metal ion binding"/>
    <property type="evidence" value="ECO:0007669"/>
    <property type="project" value="UniProtKB-UniRule"/>
</dbReference>
<evidence type="ECO:0000313" key="16">
    <source>
        <dbReference type="Proteomes" id="UP000199662"/>
    </source>
</evidence>
<evidence type="ECO:0000256" key="12">
    <source>
        <dbReference type="PIRSR" id="PIRSR001461-1"/>
    </source>
</evidence>
<keyword evidence="13" id="KW-0464">Manganese</keyword>
<feature type="binding site" evidence="10 14">
    <location>
        <begin position="141"/>
        <end position="144"/>
    </location>
    <ligand>
        <name>substrate</name>
    </ligand>
</feature>
<gene>
    <name evidence="10" type="primary">rpe</name>
    <name evidence="15" type="ORF">SAMN05660742_102238</name>
</gene>
<evidence type="ECO:0000256" key="14">
    <source>
        <dbReference type="PIRSR" id="PIRSR001461-3"/>
    </source>
</evidence>
<keyword evidence="13" id="KW-0862">Zinc</keyword>
<feature type="binding site" evidence="14">
    <location>
        <begin position="196"/>
        <end position="197"/>
    </location>
    <ligand>
        <name>substrate</name>
    </ligand>
</feature>
<comment type="pathway">
    <text evidence="10">Carbohydrate degradation.</text>
</comment>
<dbReference type="GO" id="GO:0005737">
    <property type="term" value="C:cytoplasm"/>
    <property type="evidence" value="ECO:0007669"/>
    <property type="project" value="UniProtKB-ARBA"/>
</dbReference>
<protein>
    <recommendedName>
        <fullName evidence="7 10">Ribulose-phosphate 3-epimerase</fullName>
        <ecNumber evidence="7 10">5.1.3.1</ecNumber>
    </recommendedName>
</protein>
<feature type="binding site" evidence="10 13">
    <location>
        <position position="174"/>
    </location>
    <ligand>
        <name>a divalent metal cation</name>
        <dbReference type="ChEBI" id="CHEBI:60240"/>
    </ligand>
</feature>
<dbReference type="InterPro" id="IPR000056">
    <property type="entry name" value="Ribul_P_3_epim-like"/>
</dbReference>
<keyword evidence="16" id="KW-1185">Reference proteome</keyword>
<dbReference type="PANTHER" id="PTHR11749">
    <property type="entry name" value="RIBULOSE-5-PHOSPHATE-3-EPIMERASE"/>
    <property type="match status" value="1"/>
</dbReference>
<dbReference type="InterPro" id="IPR026019">
    <property type="entry name" value="Ribul_P_3_epim"/>
</dbReference>
<comment type="catalytic activity">
    <reaction evidence="1 10 11">
        <text>D-ribulose 5-phosphate = D-xylulose 5-phosphate</text>
        <dbReference type="Rhea" id="RHEA:13677"/>
        <dbReference type="ChEBI" id="CHEBI:57737"/>
        <dbReference type="ChEBI" id="CHEBI:58121"/>
        <dbReference type="EC" id="5.1.3.1"/>
    </reaction>
</comment>
<feature type="binding site" evidence="10 14">
    <location>
        <position position="7"/>
    </location>
    <ligand>
        <name>substrate</name>
    </ligand>
</feature>
<dbReference type="Gene3D" id="3.20.20.70">
    <property type="entry name" value="Aldolase class I"/>
    <property type="match status" value="1"/>
</dbReference>
<dbReference type="RefSeq" id="WP_091829121.1">
    <property type="nucleotide sequence ID" value="NZ_FNZK01000002.1"/>
</dbReference>
<evidence type="ECO:0000256" key="11">
    <source>
        <dbReference type="PIRNR" id="PIRNR001461"/>
    </source>
</evidence>
<feature type="active site" description="Proton donor" evidence="10 12">
    <location>
        <position position="174"/>
    </location>
</feature>
<dbReference type="GO" id="GO:0019323">
    <property type="term" value="P:pentose catabolic process"/>
    <property type="evidence" value="ECO:0007669"/>
    <property type="project" value="UniProtKB-UniRule"/>
</dbReference>
<dbReference type="FunFam" id="3.20.20.70:FF:000004">
    <property type="entry name" value="Ribulose-phosphate 3-epimerase"/>
    <property type="match status" value="1"/>
</dbReference>
<dbReference type="EC" id="5.1.3.1" evidence="7 10"/>
<evidence type="ECO:0000313" key="15">
    <source>
        <dbReference type="EMBL" id="SEJ00377.1"/>
    </source>
</evidence>
<dbReference type="STRING" id="84035.SAMN05660742_102238"/>
<comment type="cofactor">
    <cofactor evidence="4">
        <name>Zn(2+)</name>
        <dbReference type="ChEBI" id="CHEBI:29105"/>
    </cofactor>
</comment>
<evidence type="ECO:0000256" key="7">
    <source>
        <dbReference type="ARBA" id="ARBA00013188"/>
    </source>
</evidence>
<evidence type="ECO:0000256" key="3">
    <source>
        <dbReference type="ARBA" id="ARBA00001941"/>
    </source>
</evidence>
<dbReference type="InterPro" id="IPR011060">
    <property type="entry name" value="RibuloseP-bd_barrel"/>
</dbReference>
<feature type="binding site" evidence="10 14">
    <location>
        <position position="65"/>
    </location>
    <ligand>
        <name>substrate</name>
    </ligand>
</feature>
<proteinExistence type="inferred from homology"/>
<dbReference type="NCBIfam" id="NF004076">
    <property type="entry name" value="PRK05581.1-4"/>
    <property type="match status" value="1"/>
</dbReference>
<feature type="active site" description="Proton acceptor" evidence="10 12">
    <location>
        <position position="34"/>
    </location>
</feature>
<accession>A0A1H6VEX9</accession>
<dbReference type="Pfam" id="PF00834">
    <property type="entry name" value="Ribul_P_3_epim"/>
    <property type="match status" value="1"/>
</dbReference>
<evidence type="ECO:0000256" key="1">
    <source>
        <dbReference type="ARBA" id="ARBA00001782"/>
    </source>
</evidence>
<evidence type="ECO:0000256" key="8">
    <source>
        <dbReference type="ARBA" id="ARBA00022723"/>
    </source>
</evidence>
<feature type="binding site" evidence="10 13">
    <location>
        <position position="32"/>
    </location>
    <ligand>
        <name>a divalent metal cation</name>
        <dbReference type="ChEBI" id="CHEBI:60240"/>
    </ligand>
</feature>
<dbReference type="SUPFAM" id="SSF51366">
    <property type="entry name" value="Ribulose-phoshate binding barrel"/>
    <property type="match status" value="1"/>
</dbReference>
<reference evidence="15 16" key="1">
    <citation type="submission" date="2016-10" db="EMBL/GenBank/DDBJ databases">
        <authorList>
            <person name="de Groot N.N."/>
        </authorList>
    </citation>
    <scope>NUCLEOTIDE SEQUENCE [LARGE SCALE GENOMIC DNA]</scope>
    <source>
        <strain evidence="15 16">DSM 2179</strain>
    </source>
</reference>
<sequence length="219" mass="23438">MIQISPSILAADFSCLSHEVKRTAEAGADSIHIDVMDGHFVPSITIGAMVTASLRDKVDIPFDVHLQVMAPERQIAAFAEAGAGICTFQVETASNMYQIIENIKKLGMKAGVALAPGTSLAFIEEVLPTVDRVLLLSVNPGYGGQKFLPFVLAKIRMLRSLLTAQSLATEIEVDGGIDFVTARQAIQAGATILAVGTTVYKAPDMKEAIQKLKRAQDLQ</sequence>
<dbReference type="CDD" id="cd00429">
    <property type="entry name" value="RPE"/>
    <property type="match status" value="1"/>
</dbReference>
<evidence type="ECO:0000256" key="2">
    <source>
        <dbReference type="ARBA" id="ARBA00001936"/>
    </source>
</evidence>
<organism evidence="15 16">
    <name type="scientific">Propionispira arboris</name>
    <dbReference type="NCBI Taxonomy" id="84035"/>
    <lineage>
        <taxon>Bacteria</taxon>
        <taxon>Bacillati</taxon>
        <taxon>Bacillota</taxon>
        <taxon>Negativicutes</taxon>
        <taxon>Selenomonadales</taxon>
        <taxon>Selenomonadaceae</taxon>
        <taxon>Propionispira</taxon>
    </lineage>
</organism>
<feature type="binding site" evidence="10 13">
    <location>
        <position position="34"/>
    </location>
    <ligand>
        <name>a divalent metal cation</name>
        <dbReference type="ChEBI" id="CHEBI:60240"/>
    </ligand>
</feature>
<feature type="binding site" evidence="10">
    <location>
        <begin position="174"/>
        <end position="176"/>
    </location>
    <ligand>
        <name>substrate</name>
    </ligand>
</feature>
<name>A0A1H6VEX9_9FIRM</name>
<dbReference type="AlphaFoldDB" id="A0A1H6VEX9"/>
<comment type="cofactor">
    <cofactor evidence="2">
        <name>Mn(2+)</name>
        <dbReference type="ChEBI" id="CHEBI:29035"/>
    </cofactor>
</comment>
<keyword evidence="9 10" id="KW-0413">Isomerase</keyword>
<keyword evidence="10 11" id="KW-0119">Carbohydrate metabolism</keyword>
<dbReference type="Proteomes" id="UP000199662">
    <property type="component" value="Unassembled WGS sequence"/>
</dbReference>
<evidence type="ECO:0000256" key="6">
    <source>
        <dbReference type="ARBA" id="ARBA00009541"/>
    </source>
</evidence>
<feature type="binding site" evidence="14">
    <location>
        <position position="176"/>
    </location>
    <ligand>
        <name>substrate</name>
    </ligand>
</feature>
<keyword evidence="13" id="KW-0170">Cobalt</keyword>
<comment type="cofactor">
    <cofactor evidence="5">
        <name>Fe(2+)</name>
        <dbReference type="ChEBI" id="CHEBI:29033"/>
    </cofactor>
</comment>
<evidence type="ECO:0000256" key="4">
    <source>
        <dbReference type="ARBA" id="ARBA00001947"/>
    </source>
</evidence>
<comment type="function">
    <text evidence="10">Catalyzes the reversible epimerization of D-ribulose 5-phosphate to D-xylulose 5-phosphate.</text>
</comment>
<dbReference type="EMBL" id="FNZK01000002">
    <property type="protein sequence ID" value="SEJ00377.1"/>
    <property type="molecule type" value="Genomic_DNA"/>
</dbReference>
<dbReference type="InterPro" id="IPR013785">
    <property type="entry name" value="Aldolase_TIM"/>
</dbReference>
<dbReference type="PIRSF" id="PIRSF001461">
    <property type="entry name" value="RPE"/>
    <property type="match status" value="1"/>
</dbReference>
<feature type="binding site" evidence="10 13">
    <location>
        <position position="65"/>
    </location>
    <ligand>
        <name>a divalent metal cation</name>
        <dbReference type="ChEBI" id="CHEBI:60240"/>
    </ligand>
</feature>
<dbReference type="NCBIfam" id="TIGR01163">
    <property type="entry name" value="rpe"/>
    <property type="match status" value="1"/>
</dbReference>
<comment type="cofactor">
    <cofactor evidence="3">
        <name>Co(2+)</name>
        <dbReference type="ChEBI" id="CHEBI:48828"/>
    </cofactor>
</comment>
<evidence type="ECO:0000256" key="5">
    <source>
        <dbReference type="ARBA" id="ARBA00001954"/>
    </source>
</evidence>
<dbReference type="GO" id="GO:0004750">
    <property type="term" value="F:D-ribulose-phosphate 3-epimerase activity"/>
    <property type="evidence" value="ECO:0007669"/>
    <property type="project" value="UniProtKB-UniRule"/>
</dbReference>
<evidence type="ECO:0000256" key="13">
    <source>
        <dbReference type="PIRSR" id="PIRSR001461-2"/>
    </source>
</evidence>
<evidence type="ECO:0000256" key="10">
    <source>
        <dbReference type="HAMAP-Rule" id="MF_02227"/>
    </source>
</evidence>
<dbReference type="GO" id="GO:0006098">
    <property type="term" value="P:pentose-phosphate shunt"/>
    <property type="evidence" value="ECO:0007669"/>
    <property type="project" value="UniProtKB-UniRule"/>
</dbReference>
<comment type="cofactor">
    <cofactor evidence="10 13">
        <name>a divalent metal cation</name>
        <dbReference type="ChEBI" id="CHEBI:60240"/>
    </cofactor>
    <text evidence="10 13">Binds 1 divalent metal cation per subunit.</text>
</comment>
<dbReference type="HAMAP" id="MF_02227">
    <property type="entry name" value="RPE"/>
    <property type="match status" value="1"/>
</dbReference>
<comment type="caution">
    <text evidence="10">Lacks conserved residue(s) required for the propagation of feature annotation.</text>
</comment>